<dbReference type="InterPro" id="IPR008271">
    <property type="entry name" value="Ser/Thr_kinase_AS"/>
</dbReference>
<dbReference type="GO" id="GO:0005524">
    <property type="term" value="F:ATP binding"/>
    <property type="evidence" value="ECO:0007669"/>
    <property type="project" value="InterPro"/>
</dbReference>
<feature type="domain" description="Protein kinase" evidence="5">
    <location>
        <begin position="260"/>
        <end position="519"/>
    </location>
</feature>
<sequence length="661" mass="74812">MGSSRVVSLPNLLIISAIVLFGSVMVNGMMSDNMYISWGSRNSWMQGDDLQLVLDQSSGSSVRLKGTFLFGSIEMQIKLVPENFAGTVTAYYFQIKETLDEATACDNQIYLFKQHKNLQVMVNCMMSDNMYISWGSHNSWMQGDDLQLVLDQSSGSGVQSKETFLFGSIEMQIKLIPENSAGTSRGIPYPNAQAMAVYSSLWNDDTWATRGGLDKSDWTNAPFIAKYRIFMPWACPWNGPVSINQYAAQTPDNWYDSPEYSQLSYAKQGQMDWVRNTYICSCLYENFLQENNKTKHPQLLYEAKLYNILQGGSGVPHIKWSGVDGDDNVLVMDLLGPSLEDLFVYCDRKLSLKTVLMLADQMITRIEYVHSKGFLHRDIKPDNFLMGLGRKANQVYIIDFGLAKRYRDATTNRHIPYRENKNLTGTARYASCNTHLGIEQSRRDDLESLGYVLLYFLRGSILVLQQPPMAGSKSCHKEAKVLCKSHPVEFASYFHYCHSLTFDQRPDYGFLKRLFRELFTRQGYEFDYIFDWTILKYQQAQTSKPHRQVVGESSRATPMDVEKRQGNNGPYVAEVTDRIRPNNPSIPGIRMQLKSPTNRNLPSANLERNVLSSAHMPSTSLAPVLPRANATKPALPAETTHDGDNGGSSWISSLRRISSAK</sequence>
<dbReference type="Pfam" id="PF00722">
    <property type="entry name" value="Glyco_hydro_16"/>
    <property type="match status" value="2"/>
</dbReference>
<feature type="region of interest" description="Disordered" evidence="3">
    <location>
        <begin position="634"/>
        <end position="661"/>
    </location>
</feature>
<accession>A0AAE1UU90</accession>
<evidence type="ECO:0000259" key="6">
    <source>
        <dbReference type="PROSITE" id="PS51762"/>
    </source>
</evidence>
<dbReference type="PANTHER" id="PTHR11909">
    <property type="entry name" value="CASEIN KINASE-RELATED"/>
    <property type="match status" value="1"/>
</dbReference>
<dbReference type="SMART" id="SM00220">
    <property type="entry name" value="S_TKc"/>
    <property type="match status" value="1"/>
</dbReference>
<dbReference type="InterPro" id="IPR013320">
    <property type="entry name" value="ConA-like_dom_sf"/>
</dbReference>
<evidence type="ECO:0000256" key="1">
    <source>
        <dbReference type="ARBA" id="ARBA00005926"/>
    </source>
</evidence>
<dbReference type="PROSITE" id="PS50011">
    <property type="entry name" value="PROTEIN_KINASE_DOM"/>
    <property type="match status" value="1"/>
</dbReference>
<dbReference type="EC" id="2.7.11.1" evidence="2"/>
<comment type="similarity">
    <text evidence="1">Belongs to the protein kinase superfamily. CK1 Ser/Thr protein kinase family. Casein kinase I subfamily.</text>
</comment>
<reference evidence="7" key="1">
    <citation type="submission" date="2023-12" db="EMBL/GenBank/DDBJ databases">
        <title>Genome assembly of Anisodus tanguticus.</title>
        <authorList>
            <person name="Wang Y.-J."/>
        </authorList>
    </citation>
    <scope>NUCLEOTIDE SEQUENCE</scope>
    <source>
        <strain evidence="7">KB-2021</strain>
        <tissue evidence="7">Leaf</tissue>
    </source>
</reference>
<comment type="caution">
    <text evidence="7">The sequence shown here is derived from an EMBL/GenBank/DDBJ whole genome shotgun (WGS) entry which is preliminary data.</text>
</comment>
<evidence type="ECO:0000313" key="7">
    <source>
        <dbReference type="EMBL" id="KAK4343432.1"/>
    </source>
</evidence>
<evidence type="ECO:0000313" key="8">
    <source>
        <dbReference type="Proteomes" id="UP001291623"/>
    </source>
</evidence>
<keyword evidence="4" id="KW-0812">Transmembrane</keyword>
<dbReference type="InterPro" id="IPR011009">
    <property type="entry name" value="Kinase-like_dom_sf"/>
</dbReference>
<dbReference type="PROSITE" id="PS00108">
    <property type="entry name" value="PROTEIN_KINASE_ST"/>
    <property type="match status" value="1"/>
</dbReference>
<dbReference type="InterPro" id="IPR000719">
    <property type="entry name" value="Prot_kinase_dom"/>
</dbReference>
<dbReference type="SUPFAM" id="SSF56112">
    <property type="entry name" value="Protein kinase-like (PK-like)"/>
    <property type="match status" value="1"/>
</dbReference>
<dbReference type="FunFam" id="1.10.510.10:FF:001123">
    <property type="entry name" value="CK1/CK1/CK1-D protein kinase"/>
    <property type="match status" value="1"/>
</dbReference>
<gene>
    <name evidence="7" type="ORF">RND71_036526</name>
</gene>
<feature type="compositionally biased region" description="Low complexity" evidence="3">
    <location>
        <begin position="648"/>
        <end position="661"/>
    </location>
</feature>
<evidence type="ECO:0000259" key="5">
    <source>
        <dbReference type="PROSITE" id="PS50011"/>
    </source>
</evidence>
<dbReference type="AlphaFoldDB" id="A0AAE1UU90"/>
<dbReference type="Pfam" id="PF00069">
    <property type="entry name" value="Pkinase"/>
    <property type="match status" value="1"/>
</dbReference>
<evidence type="ECO:0000256" key="3">
    <source>
        <dbReference type="SAM" id="MobiDB-lite"/>
    </source>
</evidence>
<dbReference type="GO" id="GO:0004674">
    <property type="term" value="F:protein serine/threonine kinase activity"/>
    <property type="evidence" value="ECO:0007669"/>
    <property type="project" value="UniProtKB-EC"/>
</dbReference>
<dbReference type="PROSITE" id="PS51762">
    <property type="entry name" value="GH16_2"/>
    <property type="match status" value="1"/>
</dbReference>
<dbReference type="Gene3D" id="1.10.510.10">
    <property type="entry name" value="Transferase(Phosphotransferase) domain 1"/>
    <property type="match status" value="1"/>
</dbReference>
<name>A0AAE1UU90_9SOLA</name>
<dbReference type="Gene3D" id="2.60.120.200">
    <property type="match status" value="3"/>
</dbReference>
<dbReference type="SUPFAM" id="SSF49899">
    <property type="entry name" value="Concanavalin A-like lectins/glucanases"/>
    <property type="match status" value="3"/>
</dbReference>
<organism evidence="7 8">
    <name type="scientific">Anisodus tanguticus</name>
    <dbReference type="NCBI Taxonomy" id="243964"/>
    <lineage>
        <taxon>Eukaryota</taxon>
        <taxon>Viridiplantae</taxon>
        <taxon>Streptophyta</taxon>
        <taxon>Embryophyta</taxon>
        <taxon>Tracheophyta</taxon>
        <taxon>Spermatophyta</taxon>
        <taxon>Magnoliopsida</taxon>
        <taxon>eudicotyledons</taxon>
        <taxon>Gunneridae</taxon>
        <taxon>Pentapetalae</taxon>
        <taxon>asterids</taxon>
        <taxon>lamiids</taxon>
        <taxon>Solanales</taxon>
        <taxon>Solanaceae</taxon>
        <taxon>Solanoideae</taxon>
        <taxon>Hyoscyameae</taxon>
        <taxon>Anisodus</taxon>
    </lineage>
</organism>
<proteinExistence type="inferred from homology"/>
<protein>
    <recommendedName>
        <fullName evidence="2">non-specific serine/threonine protein kinase</fullName>
        <ecNumber evidence="2">2.7.11.1</ecNumber>
    </recommendedName>
</protein>
<dbReference type="Proteomes" id="UP001291623">
    <property type="component" value="Unassembled WGS sequence"/>
</dbReference>
<evidence type="ECO:0000256" key="4">
    <source>
        <dbReference type="SAM" id="Phobius"/>
    </source>
</evidence>
<dbReference type="InterPro" id="IPR050235">
    <property type="entry name" value="CK1_Ser-Thr_kinase"/>
</dbReference>
<dbReference type="Gene3D" id="3.30.200.20">
    <property type="entry name" value="Phosphorylase Kinase, domain 1"/>
    <property type="match status" value="1"/>
</dbReference>
<keyword evidence="4" id="KW-0472">Membrane</keyword>
<evidence type="ECO:0000256" key="2">
    <source>
        <dbReference type="ARBA" id="ARBA00012513"/>
    </source>
</evidence>
<feature type="region of interest" description="Disordered" evidence="3">
    <location>
        <begin position="546"/>
        <end position="603"/>
    </location>
</feature>
<feature type="compositionally biased region" description="Polar residues" evidence="3">
    <location>
        <begin position="594"/>
        <end position="603"/>
    </location>
</feature>
<feature type="domain" description="GH16" evidence="6">
    <location>
        <begin position="2"/>
        <end position="227"/>
    </location>
</feature>
<dbReference type="InterPro" id="IPR000757">
    <property type="entry name" value="Beta-glucanase-like"/>
</dbReference>
<keyword evidence="8" id="KW-1185">Reference proteome</keyword>
<dbReference type="EMBL" id="JAVYJV010000020">
    <property type="protein sequence ID" value="KAK4343432.1"/>
    <property type="molecule type" value="Genomic_DNA"/>
</dbReference>
<dbReference type="GO" id="GO:0005975">
    <property type="term" value="P:carbohydrate metabolic process"/>
    <property type="evidence" value="ECO:0007669"/>
    <property type="project" value="InterPro"/>
</dbReference>
<dbReference type="GO" id="GO:0004553">
    <property type="term" value="F:hydrolase activity, hydrolyzing O-glycosyl compounds"/>
    <property type="evidence" value="ECO:0007669"/>
    <property type="project" value="InterPro"/>
</dbReference>
<keyword evidence="4" id="KW-1133">Transmembrane helix</keyword>
<feature type="transmembrane region" description="Helical" evidence="4">
    <location>
        <begin position="12"/>
        <end position="30"/>
    </location>
</feature>